<reference evidence="3" key="1">
    <citation type="submission" date="2011-10" db="EMBL/GenBank/DDBJ databases">
        <title>The complete genome of chromosome of Thermovirga lienii DSM 17291.</title>
        <authorList>
            <consortium name="US DOE Joint Genome Institute (JGI-PGF)"/>
            <person name="Lucas S."/>
            <person name="Copeland A."/>
            <person name="Lapidus A."/>
            <person name="Glavina del Rio T."/>
            <person name="Dalin E."/>
            <person name="Tice H."/>
            <person name="Bruce D."/>
            <person name="Goodwin L."/>
            <person name="Pitluck S."/>
            <person name="Peters L."/>
            <person name="Mikhailova N."/>
            <person name="Saunders E."/>
            <person name="Kyrpides N."/>
            <person name="Mavromatis K."/>
            <person name="Ivanova N."/>
            <person name="Last F.I."/>
            <person name="Brettin T."/>
            <person name="Detter J.C."/>
            <person name="Han C."/>
            <person name="Larimer F."/>
            <person name="Land M."/>
            <person name="Hauser L."/>
            <person name="Markowitz V."/>
            <person name="Cheng J.-F."/>
            <person name="Hugenholtz P."/>
            <person name="Woyke T."/>
            <person name="Wu D."/>
            <person name="Spring S."/>
            <person name="Schroeder M."/>
            <person name="Brambilla E.-M."/>
            <person name="Klenk H.-P."/>
            <person name="Eisen J.A."/>
        </authorList>
    </citation>
    <scope>NUCLEOTIDE SEQUENCE [LARGE SCALE GENOMIC DNA]</scope>
    <source>
        <strain evidence="3">ATCC BAA-1197 / DSM 17291 / Cas60314</strain>
    </source>
</reference>
<dbReference type="SFLD" id="SFLDG01082">
    <property type="entry name" value="B12-binding_domain_containing"/>
    <property type="match status" value="1"/>
</dbReference>
<dbReference type="PANTHER" id="PTHR42731:SF5">
    <property type="entry name" value="RADICAL SAM DOMAIN PROTEIN"/>
    <property type="match status" value="1"/>
</dbReference>
<dbReference type="SMART" id="SM00729">
    <property type="entry name" value="Elp3"/>
    <property type="match status" value="1"/>
</dbReference>
<dbReference type="Gene3D" id="3.40.50.280">
    <property type="entry name" value="Cobalamin-binding domain"/>
    <property type="match status" value="1"/>
</dbReference>
<gene>
    <name evidence="2" type="ordered locus">Tlie_0984</name>
</gene>
<dbReference type="Gene3D" id="3.80.30.20">
    <property type="entry name" value="tm_1862 like domain"/>
    <property type="match status" value="1"/>
</dbReference>
<dbReference type="InterPro" id="IPR023404">
    <property type="entry name" value="rSAM_horseshoe"/>
</dbReference>
<dbReference type="KEGG" id="tli:Tlie_0984"/>
<dbReference type="GO" id="GO:0031419">
    <property type="term" value="F:cobalamin binding"/>
    <property type="evidence" value="ECO:0007669"/>
    <property type="project" value="InterPro"/>
</dbReference>
<evidence type="ECO:0000313" key="3">
    <source>
        <dbReference type="Proteomes" id="UP000005868"/>
    </source>
</evidence>
<dbReference type="Proteomes" id="UP000005868">
    <property type="component" value="Chromosome"/>
</dbReference>
<dbReference type="Pfam" id="PF19864">
    <property type="entry name" value="Radical_SAM_N2"/>
    <property type="match status" value="1"/>
</dbReference>
<dbReference type="InterPro" id="IPR045784">
    <property type="entry name" value="Radical_SAM_N2"/>
</dbReference>
<dbReference type="GO" id="GO:0051536">
    <property type="term" value="F:iron-sulfur cluster binding"/>
    <property type="evidence" value="ECO:0007669"/>
    <property type="project" value="InterPro"/>
</dbReference>
<dbReference type="EMBL" id="CP003096">
    <property type="protein sequence ID" value="AER66717.1"/>
    <property type="molecule type" value="Genomic_DNA"/>
</dbReference>
<dbReference type="SFLD" id="SFLDS00029">
    <property type="entry name" value="Radical_SAM"/>
    <property type="match status" value="1"/>
</dbReference>
<dbReference type="Pfam" id="PF04055">
    <property type="entry name" value="Radical_SAM"/>
    <property type="match status" value="1"/>
</dbReference>
<protein>
    <submittedName>
        <fullName evidence="2">Radical SAM domain protein</fullName>
    </submittedName>
</protein>
<dbReference type="GO" id="GO:0046872">
    <property type="term" value="F:metal ion binding"/>
    <property type="evidence" value="ECO:0007669"/>
    <property type="project" value="InterPro"/>
</dbReference>
<dbReference type="SUPFAM" id="SSF102114">
    <property type="entry name" value="Radical SAM enzymes"/>
    <property type="match status" value="1"/>
</dbReference>
<dbReference type="PANTHER" id="PTHR42731">
    <property type="entry name" value="SLL1084 PROTEIN"/>
    <property type="match status" value="1"/>
</dbReference>
<dbReference type="eggNOG" id="COG1032">
    <property type="taxonomic scope" value="Bacteria"/>
</dbReference>
<dbReference type="GO" id="GO:0003824">
    <property type="term" value="F:catalytic activity"/>
    <property type="evidence" value="ECO:0007669"/>
    <property type="project" value="InterPro"/>
</dbReference>
<dbReference type="OrthoDB" id="9806827at2"/>
<dbReference type="InterPro" id="IPR058240">
    <property type="entry name" value="rSAM_sf"/>
</dbReference>
<evidence type="ECO:0000313" key="2">
    <source>
        <dbReference type="EMBL" id="AER66717.1"/>
    </source>
</evidence>
<evidence type="ECO:0000259" key="1">
    <source>
        <dbReference type="PROSITE" id="PS51918"/>
    </source>
</evidence>
<dbReference type="AlphaFoldDB" id="G7VA17"/>
<name>G7VA17_THELD</name>
<reference evidence="2 3" key="2">
    <citation type="journal article" date="2012" name="Stand. Genomic Sci.">
        <title>Genome sequence of the moderately thermophilic, amino-acid-degrading and sulfur-reducing bacterium Thermovirga lienii type strain (Cas60314(T)).</title>
        <authorList>
            <person name="Goker M."/>
            <person name="Saunders E."/>
            <person name="Lapidus A."/>
            <person name="Nolan M."/>
            <person name="Lucas S."/>
            <person name="Hammon N."/>
            <person name="Deshpande S."/>
            <person name="Cheng J.F."/>
            <person name="Han C."/>
            <person name="Tapia R."/>
            <person name="Goodwin L.A."/>
            <person name="Pitluck S."/>
            <person name="Liolios K."/>
            <person name="Mavromatis K."/>
            <person name="Pagani I."/>
            <person name="Ivanova N."/>
            <person name="Mikhailova N."/>
            <person name="Pati A."/>
            <person name="Chen A."/>
            <person name="Palaniappan K."/>
            <person name="Land M."/>
            <person name="Chang Y.J."/>
            <person name="Jeffries C.D."/>
            <person name="Brambilla E.M."/>
            <person name="Rohde M."/>
            <person name="Spring S."/>
            <person name="Detter J.C."/>
            <person name="Woyke T."/>
            <person name="Bristow J."/>
            <person name="Eisen J.A."/>
            <person name="Markowitz V."/>
            <person name="Hugenholtz P."/>
            <person name="Kyrpides N.C."/>
            <person name="Klenk H.P."/>
        </authorList>
    </citation>
    <scope>NUCLEOTIDE SEQUENCE [LARGE SCALE GENOMIC DNA]</scope>
    <source>
        <strain evidence="3">ATCC BAA-1197 / DSM 17291 / Cas60314</strain>
    </source>
</reference>
<dbReference type="InterPro" id="IPR006638">
    <property type="entry name" value="Elp3/MiaA/NifB-like_rSAM"/>
</dbReference>
<dbReference type="InterPro" id="IPR007197">
    <property type="entry name" value="rSAM"/>
</dbReference>
<feature type="domain" description="Radical SAM core" evidence="1">
    <location>
        <begin position="226"/>
        <end position="455"/>
    </location>
</feature>
<sequence>MKKTPHRKKEISTKELLRDEIWMDDLNEGGDPLWAMAYPASYAVGMSNLGFQYVCAYLKEHGVAVERFFDDNEQERSLESGRLAGNFPIITFSVMYEPDVKKILQMLKRWGISPLWRERQNNLEPIIGVGGGLSVINPLIFSHIADFVVLGDGEDVIPYLVNAVRRYSQKGNRRIFWESIAEHPSLFVPPLHLEMLQREEIISRKKSFCMDLSKARGHALWVSPNTVFPDTLLIETQRGCFRRCPYCTIPSCFGKPRFRKPEGVINDVRGAYTRGIKRLGIVAPESGDYPWLEEVLKEIRKNNLEVSFASLRIDNINDMLLDTLVEGGQRQITIAPETGDQTFRSSCGKHFTNEQILSVLQKAKGKGLKKVKMYFMLGLPEEEDRHILATADLIAEVREKTGMNVVASVGLFVPKPQTPWSGMSFSHAEYKRKVTLLRGAIGNIKGVEMRVQSVREARDEYRITWTNVDNFLDYFVTNTAPVREKTVAHLEALGF</sequence>
<organism evidence="2 3">
    <name type="scientific">Thermovirga lienii (strain ATCC BAA-1197 / DSM 17291 / Cas60314)</name>
    <dbReference type="NCBI Taxonomy" id="580340"/>
    <lineage>
        <taxon>Bacteria</taxon>
        <taxon>Thermotogati</taxon>
        <taxon>Synergistota</taxon>
        <taxon>Synergistia</taxon>
        <taxon>Synergistales</taxon>
        <taxon>Thermovirgaceae</taxon>
        <taxon>Thermovirga</taxon>
    </lineage>
</organism>
<proteinExistence type="predicted"/>
<dbReference type="CDD" id="cd01335">
    <property type="entry name" value="Radical_SAM"/>
    <property type="match status" value="1"/>
</dbReference>
<accession>G7VA17</accession>
<dbReference type="PROSITE" id="PS51918">
    <property type="entry name" value="RADICAL_SAM"/>
    <property type="match status" value="1"/>
</dbReference>
<keyword evidence="3" id="KW-1185">Reference proteome</keyword>
<dbReference type="HOGENOM" id="CLU_011543_3_3_0"/>
<dbReference type="STRING" id="580340.Tlie_0984"/>